<evidence type="ECO:0000256" key="1">
    <source>
        <dbReference type="SAM" id="MobiDB-lite"/>
    </source>
</evidence>
<feature type="region of interest" description="Disordered" evidence="1">
    <location>
        <begin position="99"/>
        <end position="128"/>
    </location>
</feature>
<dbReference type="AlphaFoldDB" id="A0AAD5TMM3"/>
<proteinExistence type="predicted"/>
<name>A0AAD5TMM3_9FUNG</name>
<evidence type="ECO:0000313" key="3">
    <source>
        <dbReference type="Proteomes" id="UP001212152"/>
    </source>
</evidence>
<organism evidence="2 3">
    <name type="scientific">Geranomyces variabilis</name>
    <dbReference type="NCBI Taxonomy" id="109894"/>
    <lineage>
        <taxon>Eukaryota</taxon>
        <taxon>Fungi</taxon>
        <taxon>Fungi incertae sedis</taxon>
        <taxon>Chytridiomycota</taxon>
        <taxon>Chytridiomycota incertae sedis</taxon>
        <taxon>Chytridiomycetes</taxon>
        <taxon>Spizellomycetales</taxon>
        <taxon>Powellomycetaceae</taxon>
        <taxon>Geranomyces</taxon>
    </lineage>
</organism>
<gene>
    <name evidence="2" type="ORF">HDU87_001830</name>
</gene>
<comment type="caution">
    <text evidence="2">The sequence shown here is derived from an EMBL/GenBank/DDBJ whole genome shotgun (WGS) entry which is preliminary data.</text>
</comment>
<keyword evidence="3" id="KW-1185">Reference proteome</keyword>
<evidence type="ECO:0000313" key="2">
    <source>
        <dbReference type="EMBL" id="KAJ3180717.1"/>
    </source>
</evidence>
<protein>
    <submittedName>
        <fullName evidence="2">Uncharacterized protein</fullName>
    </submittedName>
</protein>
<dbReference type="EMBL" id="JADGJQ010000015">
    <property type="protein sequence ID" value="KAJ3180717.1"/>
    <property type="molecule type" value="Genomic_DNA"/>
</dbReference>
<sequence length="384" mass="42879">MSMRTVDIEIRLDVPPTQLVFNIPKVDPSSVNHAFLFSYLPTTLDTSELKCWLLAGSGKKSHAGWINVSDEEMLSFVMLTWAVDAEHYFFALRPRGQPSPNTTPIFTPASPTPQTLRSGGAAKKRKPEDPSELCSAIAALNIAQPQNPIDPFSPEKVGDLEAGVTISDGRTTLQVEGEYLLGYVKSQVAAGKSLKKIVISAGEKSVKLTTEVWVTCLLRGNKYTPELLTLFIDMCSAMKTYANMLKSLHQNSGFYNRLKIFVNDLLIFEKDPQAQERLEFEPGATLYMSSVYFTAQEITYLLQFPSGTGLTLQQTLEVTMSDKMTAAQSGRSRDFQVCTSHDLAPVICDHFVIRKGFQEEKGFTTAFKAFKKDWKKKDSSWKRK</sequence>
<dbReference type="Proteomes" id="UP001212152">
    <property type="component" value="Unassembled WGS sequence"/>
</dbReference>
<reference evidence="2" key="1">
    <citation type="submission" date="2020-05" db="EMBL/GenBank/DDBJ databases">
        <title>Phylogenomic resolution of chytrid fungi.</title>
        <authorList>
            <person name="Stajich J.E."/>
            <person name="Amses K."/>
            <person name="Simmons R."/>
            <person name="Seto K."/>
            <person name="Myers J."/>
            <person name="Bonds A."/>
            <person name="Quandt C.A."/>
            <person name="Barry K."/>
            <person name="Liu P."/>
            <person name="Grigoriev I."/>
            <person name="Longcore J.E."/>
            <person name="James T.Y."/>
        </authorList>
    </citation>
    <scope>NUCLEOTIDE SEQUENCE</scope>
    <source>
        <strain evidence="2">JEL0379</strain>
    </source>
</reference>
<accession>A0AAD5TMM3</accession>